<dbReference type="Gene3D" id="1.10.510.10">
    <property type="entry name" value="Transferase(Phosphotransferase) domain 1"/>
    <property type="match status" value="1"/>
</dbReference>
<evidence type="ECO:0000259" key="22">
    <source>
        <dbReference type="PROSITE" id="PS50001"/>
    </source>
</evidence>
<dbReference type="SUPFAM" id="SSF50044">
    <property type="entry name" value="SH3-domain"/>
    <property type="match status" value="1"/>
</dbReference>
<dbReference type="SMART" id="SM00233">
    <property type="entry name" value="PH"/>
    <property type="match status" value="1"/>
</dbReference>
<evidence type="ECO:0000256" key="15">
    <source>
        <dbReference type="ARBA" id="ARBA00051245"/>
    </source>
</evidence>
<dbReference type="SMART" id="SM00252">
    <property type="entry name" value="SH2"/>
    <property type="match status" value="1"/>
</dbReference>
<dbReference type="GO" id="GO:0005524">
    <property type="term" value="F:ATP binding"/>
    <property type="evidence" value="ECO:0007669"/>
    <property type="project" value="UniProtKB-UniRule"/>
</dbReference>
<evidence type="ECO:0000256" key="11">
    <source>
        <dbReference type="ARBA" id="ARBA00022840"/>
    </source>
</evidence>
<comment type="catalytic activity">
    <reaction evidence="15 20">
        <text>L-tyrosyl-[protein] + ATP = O-phospho-L-tyrosyl-[protein] + ADP + H(+)</text>
        <dbReference type="Rhea" id="RHEA:10596"/>
        <dbReference type="Rhea" id="RHEA-COMP:10136"/>
        <dbReference type="Rhea" id="RHEA-COMP:20101"/>
        <dbReference type="ChEBI" id="CHEBI:15378"/>
        <dbReference type="ChEBI" id="CHEBI:30616"/>
        <dbReference type="ChEBI" id="CHEBI:46858"/>
        <dbReference type="ChEBI" id="CHEBI:61978"/>
        <dbReference type="ChEBI" id="CHEBI:456216"/>
        <dbReference type="EC" id="2.7.10.2"/>
    </reaction>
</comment>
<evidence type="ECO:0000256" key="16">
    <source>
        <dbReference type="PROSITE-ProRule" id="PRU00191"/>
    </source>
</evidence>
<proteinExistence type="inferred from homology"/>
<dbReference type="InterPro" id="IPR050198">
    <property type="entry name" value="Non-receptor_tyrosine_kinases"/>
</dbReference>
<evidence type="ECO:0000256" key="10">
    <source>
        <dbReference type="ARBA" id="ARBA00022833"/>
    </source>
</evidence>
<keyword evidence="8 18" id="KW-0863">Zinc-finger</keyword>
<keyword evidence="14" id="KW-0449">Lipoprotein</keyword>
<dbReference type="PANTHER" id="PTHR24418">
    <property type="entry name" value="TYROSINE-PROTEIN KINASE"/>
    <property type="match status" value="1"/>
</dbReference>
<dbReference type="PROSITE" id="PS00109">
    <property type="entry name" value="PROTEIN_KINASE_TYR"/>
    <property type="match status" value="1"/>
</dbReference>
<dbReference type="SMART" id="SM00326">
    <property type="entry name" value="SH3"/>
    <property type="match status" value="1"/>
</dbReference>
<dbReference type="PROSITE" id="PS50003">
    <property type="entry name" value="PH_DOMAIN"/>
    <property type="match status" value="1"/>
</dbReference>
<evidence type="ECO:0000259" key="25">
    <source>
        <dbReference type="PROSITE" id="PS50011"/>
    </source>
</evidence>
<dbReference type="PROSITE" id="PS00107">
    <property type="entry name" value="PROTEIN_KINASE_ATP"/>
    <property type="match status" value="1"/>
</dbReference>
<evidence type="ECO:0000256" key="14">
    <source>
        <dbReference type="ARBA" id="ARBA00023288"/>
    </source>
</evidence>
<dbReference type="SUPFAM" id="SSF56112">
    <property type="entry name" value="Protein kinase-like (PK-like)"/>
    <property type="match status" value="1"/>
</dbReference>
<dbReference type="PROSITE" id="PS51113">
    <property type="entry name" value="ZF_BTK"/>
    <property type="match status" value="1"/>
</dbReference>
<name>A0A8C5EXD6_GOUWI</name>
<comment type="cofactor">
    <cofactor evidence="1">
        <name>Zn(2+)</name>
        <dbReference type="ChEBI" id="CHEBI:29105"/>
    </cofactor>
</comment>
<dbReference type="PRINTS" id="PR00401">
    <property type="entry name" value="SH2DOMAIN"/>
</dbReference>
<evidence type="ECO:0000256" key="13">
    <source>
        <dbReference type="ARBA" id="ARBA00023137"/>
    </source>
</evidence>
<dbReference type="Pfam" id="PF00017">
    <property type="entry name" value="SH2"/>
    <property type="match status" value="1"/>
</dbReference>
<dbReference type="InterPro" id="IPR001562">
    <property type="entry name" value="Znf_Btk_motif"/>
</dbReference>
<evidence type="ECO:0000259" key="23">
    <source>
        <dbReference type="PROSITE" id="PS50002"/>
    </source>
</evidence>
<keyword evidence="2 17" id="KW-0728">SH3 domain</keyword>
<dbReference type="InterPro" id="IPR036028">
    <property type="entry name" value="SH3-like_dom_sf"/>
</dbReference>
<dbReference type="InterPro" id="IPR011009">
    <property type="entry name" value="Kinase-like_dom_sf"/>
</dbReference>
<dbReference type="AlphaFoldDB" id="A0A8C5EXD6"/>
<evidence type="ECO:0000256" key="9">
    <source>
        <dbReference type="ARBA" id="ARBA00022777"/>
    </source>
</evidence>
<comment type="similarity">
    <text evidence="20">Belongs to the protein kinase superfamily. Tyr protein kinase family.</text>
</comment>
<keyword evidence="7 19" id="KW-0547">Nucleotide-binding</keyword>
<dbReference type="GeneID" id="114480127"/>
<evidence type="ECO:0000256" key="20">
    <source>
        <dbReference type="RuleBase" id="RU362096"/>
    </source>
</evidence>
<evidence type="ECO:0000313" key="26">
    <source>
        <dbReference type="Ensembl" id="ENSGWIP00000026094.1"/>
    </source>
</evidence>
<reference evidence="26" key="3">
    <citation type="submission" date="2025-09" db="UniProtKB">
        <authorList>
            <consortium name="Ensembl"/>
        </authorList>
    </citation>
    <scope>IDENTIFICATION</scope>
</reference>
<evidence type="ECO:0000256" key="7">
    <source>
        <dbReference type="ARBA" id="ARBA00022741"/>
    </source>
</evidence>
<dbReference type="PROSITE" id="PS50002">
    <property type="entry name" value="SH3"/>
    <property type="match status" value="1"/>
</dbReference>
<dbReference type="Ensembl" id="ENSGWIT00000028491.1">
    <property type="protein sequence ID" value="ENSGWIP00000026094.1"/>
    <property type="gene ID" value="ENSGWIG00000013683.1"/>
</dbReference>
<evidence type="ECO:0000256" key="17">
    <source>
        <dbReference type="PROSITE-ProRule" id="PRU00192"/>
    </source>
</evidence>
<dbReference type="SMART" id="SM00107">
    <property type="entry name" value="BTK"/>
    <property type="match status" value="1"/>
</dbReference>
<keyword evidence="27" id="KW-1185">Reference proteome</keyword>
<dbReference type="FunFam" id="3.30.200.20:FF:000053">
    <property type="entry name" value="Tyrosine-protein kinase"/>
    <property type="match status" value="1"/>
</dbReference>
<dbReference type="SMART" id="SM00219">
    <property type="entry name" value="TyrKc"/>
    <property type="match status" value="1"/>
</dbReference>
<keyword evidence="10" id="KW-0862">Zinc</keyword>
<dbReference type="InterPro" id="IPR000980">
    <property type="entry name" value="SH2"/>
</dbReference>
<reference evidence="26" key="1">
    <citation type="submission" date="2020-06" db="EMBL/GenBank/DDBJ databases">
        <authorList>
            <consortium name="Wellcome Sanger Institute Data Sharing"/>
        </authorList>
    </citation>
    <scope>NUCLEOTIDE SEQUENCE [LARGE SCALE GENOMIC DNA]</scope>
</reference>
<keyword evidence="4 20" id="KW-0808">Transferase</keyword>
<dbReference type="CTD" id="7006"/>
<evidence type="ECO:0000256" key="3">
    <source>
        <dbReference type="ARBA" id="ARBA00022553"/>
    </source>
</evidence>
<gene>
    <name evidence="26" type="primary">tec</name>
</gene>
<dbReference type="InterPro" id="IPR017441">
    <property type="entry name" value="Protein_kinase_ATP_BS"/>
</dbReference>
<feature type="domain" description="PH" evidence="24">
    <location>
        <begin position="4"/>
        <end position="111"/>
    </location>
</feature>
<feature type="domain" description="SH2" evidence="22">
    <location>
        <begin position="258"/>
        <end position="358"/>
    </location>
</feature>
<evidence type="ECO:0000256" key="2">
    <source>
        <dbReference type="ARBA" id="ARBA00022443"/>
    </source>
</evidence>
<dbReference type="GO" id="GO:0035556">
    <property type="term" value="P:intracellular signal transduction"/>
    <property type="evidence" value="ECO:0007669"/>
    <property type="project" value="InterPro"/>
</dbReference>
<evidence type="ECO:0000256" key="19">
    <source>
        <dbReference type="PROSITE-ProRule" id="PRU10141"/>
    </source>
</evidence>
<dbReference type="Gene3D" id="3.30.505.10">
    <property type="entry name" value="SH2 domain"/>
    <property type="match status" value="1"/>
</dbReference>
<feature type="region of interest" description="Disordered" evidence="21">
    <location>
        <begin position="164"/>
        <end position="187"/>
    </location>
</feature>
<dbReference type="Proteomes" id="UP000694680">
    <property type="component" value="Chromosome 18"/>
</dbReference>
<evidence type="ECO:0000256" key="6">
    <source>
        <dbReference type="ARBA" id="ARBA00022723"/>
    </source>
</evidence>
<dbReference type="Pfam" id="PF00169">
    <property type="entry name" value="PH"/>
    <property type="match status" value="1"/>
</dbReference>
<dbReference type="GO" id="GO:0005829">
    <property type="term" value="C:cytosol"/>
    <property type="evidence" value="ECO:0007669"/>
    <property type="project" value="UniProtKB-ARBA"/>
</dbReference>
<evidence type="ECO:0000256" key="8">
    <source>
        <dbReference type="ARBA" id="ARBA00022771"/>
    </source>
</evidence>
<evidence type="ECO:0000256" key="21">
    <source>
        <dbReference type="SAM" id="MobiDB-lite"/>
    </source>
</evidence>
<keyword evidence="9 20" id="KW-0418">Kinase</keyword>
<feature type="domain" description="Protein kinase" evidence="25">
    <location>
        <begin position="383"/>
        <end position="636"/>
    </location>
</feature>
<keyword evidence="5" id="KW-0519">Myristate</keyword>
<dbReference type="Pfam" id="PF00018">
    <property type="entry name" value="SH3_1"/>
    <property type="match status" value="1"/>
</dbReference>
<dbReference type="GO" id="GO:0004715">
    <property type="term" value="F:non-membrane spanning protein tyrosine kinase activity"/>
    <property type="evidence" value="ECO:0007669"/>
    <property type="project" value="UniProtKB-EC"/>
</dbReference>
<reference evidence="26" key="2">
    <citation type="submission" date="2025-08" db="UniProtKB">
        <authorList>
            <consortium name="Ensembl"/>
        </authorList>
    </citation>
    <scope>IDENTIFICATION</scope>
</reference>
<feature type="binding site" evidence="19">
    <location>
        <position position="411"/>
    </location>
    <ligand>
        <name>ATP</name>
        <dbReference type="ChEBI" id="CHEBI:30616"/>
    </ligand>
</feature>
<dbReference type="InterPro" id="IPR001245">
    <property type="entry name" value="Ser-Thr/Tyr_kinase_cat_dom"/>
</dbReference>
<keyword evidence="3" id="KW-0597">Phosphoprotein</keyword>
<evidence type="ECO:0000256" key="5">
    <source>
        <dbReference type="ARBA" id="ARBA00022707"/>
    </source>
</evidence>
<dbReference type="Pfam" id="PF07714">
    <property type="entry name" value="PK_Tyr_Ser-Thr"/>
    <property type="match status" value="1"/>
</dbReference>
<sequence>MSSELLLEEKLFKRSQQKKRTSPLNYKERLFVLTSSQLCYYEGKATKRLRRGSIELSHVRCVEVVKGGTENMPCLYKFPFQVVYDSHTLYVFAPSENSRNLWVQHLKQAIKNNAVVSVKFHPEFWLEGSWLCCRQAEKTAPGCAEYQLHSDGFRKPLPPIPRKELKDAKPVNPRPLAPPTSSCTGEEEEEEQVVVVALYNFPGTEPHDLSLVQGCEYLVLEKCDVNWYRARNKHGEEGYIPSNYVTEKKCGNLVQCVWYVKHVNRNKAEELLRKEDKEGAFLVRDSSTSGAYTVSVLTKSSEGDAGPAIGHYHIKETSGSSPKLFYLSEKLRFSSIPDLIQYHQHNAAGLVARLRYPVGKQEKSAPSTAGFSYEKWEIDPSELTFLKELGSGQFGVVRLGMWKARYRVAIKAIRRGAMLEEDFIEEARVMMKLSHPKLVQLYGVCSQQRPLYIITEFMERGPLLDFLWQGRGALSLGSLLSLCLDVCQGMEYLEAHGFIHRDLAARNCLVNEALVVKVSDFGMARYVLDDQYTSSSGAKFPVKWSPPEVFSFRKYSSKSDVWSYGVLMWEVFTEGQMPFKNHSNLEVVTMVTQGHRLHRPRLAPPTIYDIMMLCWVRRAEQRPSFKQLCLKISDMLESEASSVWTHLTCSEEVN</sequence>
<dbReference type="InterPro" id="IPR008266">
    <property type="entry name" value="Tyr_kinase_AS"/>
</dbReference>
<dbReference type="PROSITE" id="PS50011">
    <property type="entry name" value="PROTEIN_KINASE_DOM"/>
    <property type="match status" value="1"/>
</dbReference>
<evidence type="ECO:0000259" key="24">
    <source>
        <dbReference type="PROSITE" id="PS50003"/>
    </source>
</evidence>
<dbReference type="SUPFAM" id="SSF55550">
    <property type="entry name" value="SH2 domain"/>
    <property type="match status" value="1"/>
</dbReference>
<dbReference type="PRINTS" id="PR00109">
    <property type="entry name" value="TYRKINASE"/>
</dbReference>
<dbReference type="SUPFAM" id="SSF50729">
    <property type="entry name" value="PH domain-like"/>
    <property type="match status" value="1"/>
</dbReference>
<evidence type="ECO:0000256" key="1">
    <source>
        <dbReference type="ARBA" id="ARBA00001947"/>
    </source>
</evidence>
<dbReference type="OrthoDB" id="4062651at2759"/>
<dbReference type="PROSITE" id="PS50001">
    <property type="entry name" value="SH2"/>
    <property type="match status" value="1"/>
</dbReference>
<keyword evidence="13 20" id="KW-0829">Tyrosine-protein kinase</keyword>
<dbReference type="InterPro" id="IPR001452">
    <property type="entry name" value="SH3_domain"/>
</dbReference>
<organism evidence="26 27">
    <name type="scientific">Gouania willdenowi</name>
    <name type="common">Blunt-snouted clingfish</name>
    <name type="synonym">Lepadogaster willdenowi</name>
    <dbReference type="NCBI Taxonomy" id="441366"/>
    <lineage>
        <taxon>Eukaryota</taxon>
        <taxon>Metazoa</taxon>
        <taxon>Chordata</taxon>
        <taxon>Craniata</taxon>
        <taxon>Vertebrata</taxon>
        <taxon>Euteleostomi</taxon>
        <taxon>Actinopterygii</taxon>
        <taxon>Neopterygii</taxon>
        <taxon>Teleostei</taxon>
        <taxon>Neoteleostei</taxon>
        <taxon>Acanthomorphata</taxon>
        <taxon>Ovalentaria</taxon>
        <taxon>Blenniimorphae</taxon>
        <taxon>Blenniiformes</taxon>
        <taxon>Gobiesocoidei</taxon>
        <taxon>Gobiesocidae</taxon>
        <taxon>Gobiesocinae</taxon>
        <taxon>Gouania</taxon>
    </lineage>
</organism>
<dbReference type="Gene3D" id="2.30.29.30">
    <property type="entry name" value="Pleckstrin-homology domain (PH domain)/Phosphotyrosine-binding domain (PTB)"/>
    <property type="match status" value="1"/>
</dbReference>
<dbReference type="InterPro" id="IPR036860">
    <property type="entry name" value="SH2_dom_sf"/>
</dbReference>
<dbReference type="Pfam" id="PF00779">
    <property type="entry name" value="BTK"/>
    <property type="match status" value="1"/>
</dbReference>
<protein>
    <recommendedName>
        <fullName evidence="20">Tyrosine-protein kinase</fullName>
        <ecNumber evidence="20">2.7.10.2</ecNumber>
    </recommendedName>
</protein>
<evidence type="ECO:0000313" key="27">
    <source>
        <dbReference type="Proteomes" id="UP000694680"/>
    </source>
</evidence>
<feature type="domain" description="SH3" evidence="23">
    <location>
        <begin position="190"/>
        <end position="250"/>
    </location>
</feature>
<dbReference type="InterPro" id="IPR001849">
    <property type="entry name" value="PH_domain"/>
</dbReference>
<keyword evidence="12 16" id="KW-0727">SH2 domain</keyword>
<dbReference type="InterPro" id="IPR020635">
    <property type="entry name" value="Tyr_kinase_cat_dom"/>
</dbReference>
<dbReference type="FunFam" id="1.10.510.10:FF:000052">
    <property type="entry name" value="Tyrosine-protein kinase"/>
    <property type="match status" value="1"/>
</dbReference>
<dbReference type="CDD" id="cd01238">
    <property type="entry name" value="PH_Btk"/>
    <property type="match status" value="1"/>
</dbReference>
<keyword evidence="11 19" id="KW-0067">ATP-binding</keyword>
<dbReference type="InterPro" id="IPR011993">
    <property type="entry name" value="PH-like_dom_sf"/>
</dbReference>
<dbReference type="RefSeq" id="XP_028329781.1">
    <property type="nucleotide sequence ID" value="XM_028473980.1"/>
</dbReference>
<dbReference type="Gene3D" id="2.30.30.40">
    <property type="entry name" value="SH3 Domains"/>
    <property type="match status" value="1"/>
</dbReference>
<keyword evidence="6" id="KW-0479">Metal-binding</keyword>
<evidence type="ECO:0000256" key="4">
    <source>
        <dbReference type="ARBA" id="ARBA00022679"/>
    </source>
</evidence>
<dbReference type="GO" id="GO:0008270">
    <property type="term" value="F:zinc ion binding"/>
    <property type="evidence" value="ECO:0007669"/>
    <property type="project" value="UniProtKB-KW"/>
</dbReference>
<dbReference type="EC" id="2.7.10.2" evidence="20"/>
<evidence type="ECO:0000256" key="18">
    <source>
        <dbReference type="PROSITE-ProRule" id="PRU00432"/>
    </source>
</evidence>
<accession>A0A8C5EXD6</accession>
<evidence type="ECO:0000256" key="12">
    <source>
        <dbReference type="ARBA" id="ARBA00022999"/>
    </source>
</evidence>
<dbReference type="InterPro" id="IPR000719">
    <property type="entry name" value="Prot_kinase_dom"/>
</dbReference>